<dbReference type="Pfam" id="PF00753">
    <property type="entry name" value="Lactamase_B"/>
    <property type="match status" value="1"/>
</dbReference>
<accession>A0A449BJB0</accession>
<dbReference type="Gene3D" id="3.40.50.10710">
    <property type="entry name" value="Metallo-hydrolase/oxidoreductase"/>
    <property type="match status" value="1"/>
</dbReference>
<dbReference type="Gene3D" id="3.60.15.10">
    <property type="entry name" value="Ribonuclease Z/Hydroxyacylglutathione hydrolase-like"/>
    <property type="match status" value="1"/>
</dbReference>
<keyword evidence="1" id="KW-0963">Cytoplasm</keyword>
<keyword evidence="11" id="KW-1185">Reference proteome</keyword>
<organism evidence="10 11">
    <name type="scientific">Acholeplasma hippikon</name>
    <dbReference type="NCBI Taxonomy" id="264636"/>
    <lineage>
        <taxon>Bacteria</taxon>
        <taxon>Bacillati</taxon>
        <taxon>Mycoplasmatota</taxon>
        <taxon>Mollicutes</taxon>
        <taxon>Acholeplasmatales</taxon>
        <taxon>Acholeplasmataceae</taxon>
        <taxon>Acholeplasma</taxon>
    </lineage>
</organism>
<proteinExistence type="predicted"/>
<evidence type="ECO:0000313" key="10">
    <source>
        <dbReference type="EMBL" id="VEU82520.1"/>
    </source>
</evidence>
<dbReference type="SMART" id="SM00849">
    <property type="entry name" value="Lactamase_B"/>
    <property type="match status" value="1"/>
</dbReference>
<dbReference type="GO" id="GO:0004527">
    <property type="term" value="F:exonuclease activity"/>
    <property type="evidence" value="ECO:0007669"/>
    <property type="project" value="UniProtKB-KW"/>
</dbReference>
<keyword evidence="7" id="KW-0269">Exonuclease</keyword>
<dbReference type="Proteomes" id="UP000290909">
    <property type="component" value="Chromosome"/>
</dbReference>
<dbReference type="InterPro" id="IPR001279">
    <property type="entry name" value="Metallo-B-lactamas"/>
</dbReference>
<dbReference type="STRING" id="1408416.GCA_000702765_00948"/>
<dbReference type="Pfam" id="PF07521">
    <property type="entry name" value="RMMBL"/>
    <property type="match status" value="1"/>
</dbReference>
<keyword evidence="5 10" id="KW-0378">Hydrolase</keyword>
<feature type="domain" description="Metallo-beta-lactamase" evidence="9">
    <location>
        <begin position="16"/>
        <end position="203"/>
    </location>
</feature>
<sequence>MSEIRFFALGGLGENGKNMYVLDVDKQYFILDAGLKYPTQELYGVDEIIPNFRMLIGIKDRIKGIFLTHAHEDHIGALPHILNELNVPVYATPFTMDIVKDSLKEKNYDLDTLKLNIIDKNSIIKAGNVKITFFSTTHSIPESVGIAVHTMDGVIVYTSDFTFVQNGDPKYQTDFQKINELSQKNVIALLTESLGSTLVQDGGIQDNLTHKINSVYANAEGRIIVSLFSSDLQKIQRVIDISLNHHKKIAIIGRRAQRIVDIAIEKGYLNIPKEALTNLRFIDEKNKNDANNLVCLVTGNRHEPFYMLQRMCKKQDRLIHINENDTILIMTAPVPGTEKMAARTLDVLYRSEAQIKMIDKRLLSSAHATAEEIKMMINLLRPKYIIPTIGEYRHQYGVKTLSENLGYKESDIFLLDNGDSVYFMDGKDAYVSKQEIKTGDILIDGTAIGDVNDYVMRDRELLAADGVLLVIANVDPKQKKVLGNVEIISKGFVYTSESQNILEEVKIIFDKVSDKHLKSKYINWNDYKAEVREEIAKYLYSETRRKPITIPVIISTELKEAKTQA</sequence>
<dbReference type="PANTHER" id="PTHR43694:SF4">
    <property type="entry name" value="RIBONUCLEASE J 2"/>
    <property type="match status" value="1"/>
</dbReference>
<dbReference type="InterPro" id="IPR011108">
    <property type="entry name" value="RMMBL"/>
</dbReference>
<dbReference type="Pfam" id="PF22505">
    <property type="entry name" value="RNase_J_b_CASP"/>
    <property type="match status" value="1"/>
</dbReference>
<keyword evidence="6" id="KW-0862">Zinc</keyword>
<dbReference type="Pfam" id="PF17770">
    <property type="entry name" value="RNase_J_C"/>
    <property type="match status" value="1"/>
</dbReference>
<reference evidence="10 11" key="1">
    <citation type="submission" date="2019-01" db="EMBL/GenBank/DDBJ databases">
        <authorList>
            <consortium name="Pathogen Informatics"/>
        </authorList>
    </citation>
    <scope>NUCLEOTIDE SEQUENCE [LARGE SCALE GENOMIC DNA]</scope>
    <source>
        <strain evidence="10 11">NCTC10172</strain>
    </source>
</reference>
<dbReference type="InterPro" id="IPR042173">
    <property type="entry name" value="RNase_J_2"/>
</dbReference>
<dbReference type="PANTHER" id="PTHR43694">
    <property type="entry name" value="RIBONUCLEASE J"/>
    <property type="match status" value="1"/>
</dbReference>
<dbReference type="GO" id="GO:0003723">
    <property type="term" value="F:RNA binding"/>
    <property type="evidence" value="ECO:0007669"/>
    <property type="project" value="UniProtKB-KW"/>
</dbReference>
<dbReference type="InterPro" id="IPR036866">
    <property type="entry name" value="RibonucZ/Hydroxyglut_hydro"/>
</dbReference>
<protein>
    <submittedName>
        <fullName evidence="10">Hydrolase</fullName>
        <ecNumber evidence="10">3.1.-.-</ecNumber>
    </submittedName>
</protein>
<name>A0A449BJB0_9MOLU</name>
<gene>
    <name evidence="10" type="ORF">NCTC10172_00535</name>
</gene>
<dbReference type="GO" id="GO:0006364">
    <property type="term" value="P:rRNA processing"/>
    <property type="evidence" value="ECO:0007669"/>
    <property type="project" value="UniProtKB-KW"/>
</dbReference>
<dbReference type="InterPro" id="IPR004613">
    <property type="entry name" value="RNase_J"/>
</dbReference>
<keyword evidence="4" id="KW-0479">Metal-binding</keyword>
<evidence type="ECO:0000256" key="2">
    <source>
        <dbReference type="ARBA" id="ARBA00022552"/>
    </source>
</evidence>
<evidence type="ECO:0000256" key="3">
    <source>
        <dbReference type="ARBA" id="ARBA00022722"/>
    </source>
</evidence>
<keyword evidence="2" id="KW-0698">rRNA processing</keyword>
<keyword evidence="8" id="KW-0694">RNA-binding</keyword>
<dbReference type="EC" id="3.1.-.-" evidence="10"/>
<dbReference type="GO" id="GO:0046872">
    <property type="term" value="F:metal ion binding"/>
    <property type="evidence" value="ECO:0007669"/>
    <property type="project" value="UniProtKB-KW"/>
</dbReference>
<evidence type="ECO:0000256" key="8">
    <source>
        <dbReference type="ARBA" id="ARBA00022884"/>
    </source>
</evidence>
<dbReference type="SUPFAM" id="SSF56281">
    <property type="entry name" value="Metallo-hydrolase/oxidoreductase"/>
    <property type="match status" value="1"/>
</dbReference>
<evidence type="ECO:0000259" key="9">
    <source>
        <dbReference type="SMART" id="SM00849"/>
    </source>
</evidence>
<dbReference type="InterPro" id="IPR055132">
    <property type="entry name" value="RNase_J_b_CASP"/>
</dbReference>
<dbReference type="NCBIfam" id="TIGR00649">
    <property type="entry name" value="MG423"/>
    <property type="match status" value="1"/>
</dbReference>
<dbReference type="KEGG" id="ahk:NCTC10172_00535"/>
<dbReference type="EMBL" id="LR215050">
    <property type="protein sequence ID" value="VEU82520.1"/>
    <property type="molecule type" value="Genomic_DNA"/>
</dbReference>
<evidence type="ECO:0000256" key="7">
    <source>
        <dbReference type="ARBA" id="ARBA00022839"/>
    </source>
</evidence>
<dbReference type="RefSeq" id="WP_035369379.1">
    <property type="nucleotide sequence ID" value="NZ_LR215050.1"/>
</dbReference>
<evidence type="ECO:0000256" key="4">
    <source>
        <dbReference type="ARBA" id="ARBA00022723"/>
    </source>
</evidence>
<dbReference type="CDD" id="cd07714">
    <property type="entry name" value="RNaseJ_MBL-fold"/>
    <property type="match status" value="1"/>
</dbReference>
<evidence type="ECO:0000313" key="11">
    <source>
        <dbReference type="Proteomes" id="UP000290909"/>
    </source>
</evidence>
<dbReference type="Gene3D" id="3.10.20.580">
    <property type="match status" value="1"/>
</dbReference>
<keyword evidence="3" id="KW-0540">Nuclease</keyword>
<dbReference type="InterPro" id="IPR041636">
    <property type="entry name" value="RNase_J_C"/>
</dbReference>
<evidence type="ECO:0000256" key="5">
    <source>
        <dbReference type="ARBA" id="ARBA00022801"/>
    </source>
</evidence>
<evidence type="ECO:0000256" key="1">
    <source>
        <dbReference type="ARBA" id="ARBA00022490"/>
    </source>
</evidence>
<evidence type="ECO:0000256" key="6">
    <source>
        <dbReference type="ARBA" id="ARBA00022833"/>
    </source>
</evidence>
<dbReference type="AlphaFoldDB" id="A0A449BJB0"/>